<evidence type="ECO:0000256" key="4">
    <source>
        <dbReference type="ARBA" id="ARBA00069197"/>
    </source>
</evidence>
<dbReference type="EMBL" id="JAAAJB010000418">
    <property type="protein sequence ID" value="KAG0256247.1"/>
    <property type="molecule type" value="Genomic_DNA"/>
</dbReference>
<dbReference type="FunFam" id="3.40.50.1000:FF:000039">
    <property type="entry name" value="Phosphoglycolate phosphatase"/>
    <property type="match status" value="1"/>
</dbReference>
<dbReference type="InterPro" id="IPR006357">
    <property type="entry name" value="HAD-SF_hydro_IIA"/>
</dbReference>
<sequence length="306" mass="33843">MVATTPTTTVPKKLETLEQYKEFLDKFDTFLLDCDGVLWHGSTLIDGIKDTLDYLRSQGKNLVFVTNNSTKSRSSYVKKFNSLGIDASEKDIFSSAFATAVYLRNILNFPADKKVYVVGESGITDELKAVGIETTGASADNGKHLEHTDLGTFEQDDQIGAVVCGFDINVSYYKYAKAYKYLTKEDVHFILTNNDATFPTPNGFLPGTGSLVQPLINALDRQPLVMGKPNQPMLDCFFSNYHTDPARTCMVGDRLDTDIDFGLQGGITTLMVQTGVSSEAQAMDPNQPIKPTYIIKSFGEFIKTRQ</sequence>
<dbReference type="Proteomes" id="UP000807716">
    <property type="component" value="Unassembled WGS sequence"/>
</dbReference>
<dbReference type="EC" id="3.1.3.41" evidence="3 5"/>
<dbReference type="InterPro" id="IPR023214">
    <property type="entry name" value="HAD_sf"/>
</dbReference>
<dbReference type="GO" id="GO:0046872">
    <property type="term" value="F:metal ion binding"/>
    <property type="evidence" value="ECO:0007669"/>
    <property type="project" value="UniProtKB-KW"/>
</dbReference>
<dbReference type="NCBIfam" id="TIGR01460">
    <property type="entry name" value="HAD-SF-IIA"/>
    <property type="match status" value="1"/>
</dbReference>
<evidence type="ECO:0000313" key="9">
    <source>
        <dbReference type="EMBL" id="KAG0256247.1"/>
    </source>
</evidence>
<evidence type="ECO:0000256" key="6">
    <source>
        <dbReference type="PIRSR" id="PIRSR000915-1"/>
    </source>
</evidence>
<reference evidence="9" key="1">
    <citation type="journal article" date="2020" name="Fungal Divers.">
        <title>Resolving the Mortierellaceae phylogeny through synthesis of multi-gene phylogenetics and phylogenomics.</title>
        <authorList>
            <person name="Vandepol N."/>
            <person name="Liber J."/>
            <person name="Desiro A."/>
            <person name="Na H."/>
            <person name="Kennedy M."/>
            <person name="Barry K."/>
            <person name="Grigoriev I.V."/>
            <person name="Miller A.N."/>
            <person name="O'Donnell K."/>
            <person name="Stajich J.E."/>
            <person name="Bonito G."/>
        </authorList>
    </citation>
    <scope>NUCLEOTIDE SEQUENCE</scope>
    <source>
        <strain evidence="9">BC1065</strain>
    </source>
</reference>
<evidence type="ECO:0000256" key="2">
    <source>
        <dbReference type="ARBA" id="ARBA00050247"/>
    </source>
</evidence>
<evidence type="ECO:0000256" key="8">
    <source>
        <dbReference type="PIRSR" id="PIRSR000915-3"/>
    </source>
</evidence>
<feature type="binding site" evidence="8">
    <location>
        <position position="35"/>
    </location>
    <ligand>
        <name>Mg(2+)</name>
        <dbReference type="ChEBI" id="CHEBI:18420"/>
    </ligand>
</feature>
<dbReference type="AlphaFoldDB" id="A0A9P6U2D6"/>
<dbReference type="PIRSF" id="PIRSF000915">
    <property type="entry name" value="PGP-type_phosphatase"/>
    <property type="match status" value="1"/>
</dbReference>
<dbReference type="InterPro" id="IPR006349">
    <property type="entry name" value="PGP_euk"/>
</dbReference>
<comment type="cofactor">
    <cofactor evidence="8">
        <name>Mg(2+)</name>
        <dbReference type="ChEBI" id="CHEBI:18420"/>
    </cofactor>
    <text evidence="8">Divalent metal ions. Mg(2+) is the most effective.</text>
</comment>
<keyword evidence="8" id="KW-0479">Metal-binding</keyword>
<dbReference type="GO" id="GO:0004035">
    <property type="term" value="F:alkaline phosphatase activity"/>
    <property type="evidence" value="ECO:0007669"/>
    <property type="project" value="TreeGrafter"/>
</dbReference>
<name>A0A9P6U2D6_9FUNG</name>
<dbReference type="Gene3D" id="3.40.50.1000">
    <property type="entry name" value="HAD superfamily/HAD-like"/>
    <property type="match status" value="2"/>
</dbReference>
<dbReference type="GO" id="GO:0008967">
    <property type="term" value="F:phosphoglycolate phosphatase activity"/>
    <property type="evidence" value="ECO:0007669"/>
    <property type="project" value="TreeGrafter"/>
</dbReference>
<dbReference type="NCBIfam" id="TIGR01452">
    <property type="entry name" value="PGP_euk"/>
    <property type="match status" value="1"/>
</dbReference>
<dbReference type="Pfam" id="PF13242">
    <property type="entry name" value="Hydrolase_like"/>
    <property type="match status" value="1"/>
</dbReference>
<keyword evidence="10" id="KW-1185">Reference proteome</keyword>
<feature type="active site" description="Proton donor" evidence="6">
    <location>
        <position position="35"/>
    </location>
</feature>
<feature type="binding site" evidence="8">
    <location>
        <position position="253"/>
    </location>
    <ligand>
        <name>Mg(2+)</name>
        <dbReference type="ChEBI" id="CHEBI:18420"/>
    </ligand>
</feature>
<protein>
    <recommendedName>
        <fullName evidence="4 5">4-nitrophenylphosphatase</fullName>
        <shortName evidence="5">PNPPase</shortName>
        <ecNumber evidence="3 5">3.1.3.41</ecNumber>
    </recommendedName>
</protein>
<gene>
    <name evidence="9" type="ORF">DFQ27_005814</name>
</gene>
<proteinExistence type="predicted"/>
<dbReference type="SUPFAM" id="SSF56784">
    <property type="entry name" value="HAD-like"/>
    <property type="match status" value="1"/>
</dbReference>
<evidence type="ECO:0000256" key="3">
    <source>
        <dbReference type="ARBA" id="ARBA00066659"/>
    </source>
</evidence>
<dbReference type="OrthoDB" id="413953at2759"/>
<dbReference type="GO" id="GO:0005737">
    <property type="term" value="C:cytoplasm"/>
    <property type="evidence" value="ECO:0007669"/>
    <property type="project" value="TreeGrafter"/>
</dbReference>
<organism evidence="9 10">
    <name type="scientific">Actinomortierella ambigua</name>
    <dbReference type="NCBI Taxonomy" id="1343610"/>
    <lineage>
        <taxon>Eukaryota</taxon>
        <taxon>Fungi</taxon>
        <taxon>Fungi incertae sedis</taxon>
        <taxon>Mucoromycota</taxon>
        <taxon>Mortierellomycotina</taxon>
        <taxon>Mortierellomycetes</taxon>
        <taxon>Mortierellales</taxon>
        <taxon>Mortierellaceae</taxon>
        <taxon>Actinomortierella</taxon>
    </lineage>
</organism>
<accession>A0A9P6U2D6</accession>
<evidence type="ECO:0000256" key="7">
    <source>
        <dbReference type="PIRSR" id="PIRSR000915-2"/>
    </source>
</evidence>
<evidence type="ECO:0000256" key="5">
    <source>
        <dbReference type="PIRNR" id="PIRNR000915"/>
    </source>
</evidence>
<comment type="catalytic activity">
    <reaction evidence="2 5">
        <text>4-nitrophenyl phosphate + H2O = 4-nitrophenol + phosphate + H(+)</text>
        <dbReference type="Rhea" id="RHEA:21664"/>
        <dbReference type="ChEBI" id="CHEBI:15377"/>
        <dbReference type="ChEBI" id="CHEBI:15378"/>
        <dbReference type="ChEBI" id="CHEBI:43474"/>
        <dbReference type="ChEBI" id="CHEBI:57917"/>
        <dbReference type="ChEBI" id="CHEBI:61146"/>
        <dbReference type="EC" id="3.1.3.41"/>
    </reaction>
</comment>
<feature type="binding site" evidence="8">
    <location>
        <position position="33"/>
    </location>
    <ligand>
        <name>Mg(2+)</name>
        <dbReference type="ChEBI" id="CHEBI:18420"/>
    </ligand>
</feature>
<keyword evidence="8" id="KW-0460">Magnesium</keyword>
<evidence type="ECO:0000313" key="10">
    <source>
        <dbReference type="Proteomes" id="UP000807716"/>
    </source>
</evidence>
<comment type="caution">
    <text evidence="9">The sequence shown here is derived from an EMBL/GenBank/DDBJ whole genome shotgun (WGS) entry which is preliminary data.</text>
</comment>
<keyword evidence="1 5" id="KW-0378">Hydrolase</keyword>
<dbReference type="InterPro" id="IPR036412">
    <property type="entry name" value="HAD-like_sf"/>
</dbReference>
<dbReference type="PANTHER" id="PTHR19288:SF46">
    <property type="entry name" value="HALOACID DEHALOGENASE-LIKE HYDROLASE DOMAIN-CONTAINING PROTEIN 2"/>
    <property type="match status" value="1"/>
</dbReference>
<evidence type="ECO:0000256" key="1">
    <source>
        <dbReference type="ARBA" id="ARBA00022801"/>
    </source>
</evidence>
<dbReference type="Pfam" id="PF13344">
    <property type="entry name" value="Hydrolase_6"/>
    <property type="match status" value="1"/>
</dbReference>
<dbReference type="PANTHER" id="PTHR19288">
    <property type="entry name" value="4-NITROPHENYLPHOSPHATASE-RELATED"/>
    <property type="match status" value="1"/>
</dbReference>
<feature type="binding site" evidence="7">
    <location>
        <position position="228"/>
    </location>
    <ligand>
        <name>substrate</name>
    </ligand>
</feature>
<feature type="active site" description="Nucleophile" evidence="6">
    <location>
        <position position="33"/>
    </location>
</feature>